<gene>
    <name evidence="2" type="ORF">HMPREF0971_01318</name>
</gene>
<organism evidence="2 3">
    <name type="scientific">Segatella oris F0302</name>
    <dbReference type="NCBI Taxonomy" id="649760"/>
    <lineage>
        <taxon>Bacteria</taxon>
        <taxon>Pseudomonadati</taxon>
        <taxon>Bacteroidota</taxon>
        <taxon>Bacteroidia</taxon>
        <taxon>Bacteroidales</taxon>
        <taxon>Prevotellaceae</taxon>
        <taxon>Segatella</taxon>
    </lineage>
</organism>
<reference evidence="2 3" key="1">
    <citation type="submission" date="2009-11" db="EMBL/GenBank/DDBJ databases">
        <authorList>
            <person name="Weinstock G."/>
            <person name="Sodergren E."/>
            <person name="Clifton S."/>
            <person name="Fulton L."/>
            <person name="Fulton B."/>
            <person name="Courtney L."/>
            <person name="Fronick C."/>
            <person name="Harrison M."/>
            <person name="Strong C."/>
            <person name="Farmer C."/>
            <person name="Delahaunty K."/>
            <person name="Markovic C."/>
            <person name="Hall O."/>
            <person name="Minx P."/>
            <person name="Tomlinson C."/>
            <person name="Mitreva M."/>
            <person name="Nelson J."/>
            <person name="Hou S."/>
            <person name="Wollam A."/>
            <person name="Pepin K.H."/>
            <person name="Johnson M."/>
            <person name="Bhonagiri V."/>
            <person name="Nash W.E."/>
            <person name="Warren W."/>
            <person name="Chinwalla A."/>
            <person name="Mardis E.R."/>
            <person name="Wilson R.K."/>
        </authorList>
    </citation>
    <scope>NUCLEOTIDE SEQUENCE [LARGE SCALE GENOMIC DNA]</scope>
    <source>
        <strain evidence="2 3">F0302</strain>
    </source>
</reference>
<dbReference type="Proteomes" id="UP000004079">
    <property type="component" value="Unassembled WGS sequence"/>
</dbReference>
<proteinExistence type="predicted"/>
<name>D1QQR7_9BACT</name>
<dbReference type="Pfam" id="PF18925">
    <property type="entry name" value="DUF5675"/>
    <property type="match status" value="1"/>
</dbReference>
<comment type="caution">
    <text evidence="2">The sequence shown here is derived from an EMBL/GenBank/DDBJ whole genome shotgun (WGS) entry which is preliminary data.</text>
</comment>
<feature type="domain" description="DUF5675" evidence="1">
    <location>
        <begin position="7"/>
        <end position="131"/>
    </location>
</feature>
<protein>
    <recommendedName>
        <fullName evidence="1">DUF5675 domain-containing protein</fullName>
    </recommendedName>
</protein>
<sequence>MLMKINIKRIARKTDYTIGHLYVGGQYFCDTLEPADCGLTKETPLRDIQLAKARGRVAIPMGCYRVLITKSPRFGCWLPLVYGVRGFKGIRIHAGNRPGDTSGCILVGWNRRVGELMNSRTALHLLMQKMTEALGRGERVEVEIE</sequence>
<accession>D1QQR7</accession>
<evidence type="ECO:0000313" key="2">
    <source>
        <dbReference type="EMBL" id="EFB32473.1"/>
    </source>
</evidence>
<dbReference type="InterPro" id="IPR043732">
    <property type="entry name" value="DUF5675"/>
</dbReference>
<dbReference type="HOGENOM" id="CLU_114144_1_0_10"/>
<dbReference type="AlphaFoldDB" id="D1QQR7"/>
<evidence type="ECO:0000259" key="1">
    <source>
        <dbReference type="Pfam" id="PF18925"/>
    </source>
</evidence>
<evidence type="ECO:0000313" key="3">
    <source>
        <dbReference type="Proteomes" id="UP000004079"/>
    </source>
</evidence>
<dbReference type="EMBL" id="ACUZ02000023">
    <property type="protein sequence ID" value="EFB32473.1"/>
    <property type="molecule type" value="Genomic_DNA"/>
</dbReference>